<protein>
    <submittedName>
        <fullName evidence="1">Uncharacterized protein</fullName>
    </submittedName>
</protein>
<dbReference type="EMBL" id="QEAM01000344">
    <property type="protein sequence ID" value="TPX41040.1"/>
    <property type="molecule type" value="Genomic_DNA"/>
</dbReference>
<sequence>MWQCYITKKVERTSLRAVELDAAAATWLETSESHVWAAQGRFAAESLTSADLTDFLFTVHGSDVVIVPLESRIAIHMEIRITGDQATVEVAPSSAFLRLRVNNQLVDVPISTGAIVCNHPQENFDISEELLVQTQGVDVVVAGSRKVVVNEGHVNVVLYLGLEAQRQAMAVLVVRDGEFGWRAPYCASPAKS</sequence>
<organism evidence="1 2">
    <name type="scientific">Synchytrium endobioticum</name>
    <dbReference type="NCBI Taxonomy" id="286115"/>
    <lineage>
        <taxon>Eukaryota</taxon>
        <taxon>Fungi</taxon>
        <taxon>Fungi incertae sedis</taxon>
        <taxon>Chytridiomycota</taxon>
        <taxon>Chytridiomycota incertae sedis</taxon>
        <taxon>Chytridiomycetes</taxon>
        <taxon>Synchytriales</taxon>
        <taxon>Synchytriaceae</taxon>
        <taxon>Synchytrium</taxon>
    </lineage>
</organism>
<dbReference type="AlphaFoldDB" id="A0A507CPL8"/>
<proteinExistence type="predicted"/>
<gene>
    <name evidence="1" type="ORF">SeLEV6574_g06284</name>
</gene>
<name>A0A507CPL8_9FUNG</name>
<dbReference type="Proteomes" id="UP000320475">
    <property type="component" value="Unassembled WGS sequence"/>
</dbReference>
<evidence type="ECO:0000313" key="1">
    <source>
        <dbReference type="EMBL" id="TPX41040.1"/>
    </source>
</evidence>
<reference evidence="1 2" key="1">
    <citation type="journal article" date="2019" name="Sci. Rep.">
        <title>Comparative genomics of chytrid fungi reveal insights into the obligate biotrophic and pathogenic lifestyle of Synchytrium endobioticum.</title>
        <authorList>
            <person name="van de Vossenberg B.T.L.H."/>
            <person name="Warris S."/>
            <person name="Nguyen H.D.T."/>
            <person name="van Gent-Pelzer M.P.E."/>
            <person name="Joly D.L."/>
            <person name="van de Geest H.C."/>
            <person name="Bonants P.J.M."/>
            <person name="Smith D.S."/>
            <person name="Levesque C.A."/>
            <person name="van der Lee T.A.J."/>
        </authorList>
    </citation>
    <scope>NUCLEOTIDE SEQUENCE [LARGE SCALE GENOMIC DNA]</scope>
    <source>
        <strain evidence="1 2">LEV6574</strain>
    </source>
</reference>
<accession>A0A507CPL8</accession>
<comment type="caution">
    <text evidence="1">The sequence shown here is derived from an EMBL/GenBank/DDBJ whole genome shotgun (WGS) entry which is preliminary data.</text>
</comment>
<evidence type="ECO:0000313" key="2">
    <source>
        <dbReference type="Proteomes" id="UP000320475"/>
    </source>
</evidence>